<evidence type="ECO:0000313" key="2">
    <source>
        <dbReference type="EMBL" id="OGZ31901.1"/>
    </source>
</evidence>
<accession>A0A1G2F2W8</accession>
<name>A0A1G2F2W8_9BACT</name>
<dbReference type="PROSITE" id="PS01125">
    <property type="entry name" value="ROK"/>
    <property type="match status" value="1"/>
</dbReference>
<dbReference type="SUPFAM" id="SSF53067">
    <property type="entry name" value="Actin-like ATPase domain"/>
    <property type="match status" value="1"/>
</dbReference>
<dbReference type="Pfam" id="PF00480">
    <property type="entry name" value="ROK"/>
    <property type="match status" value="1"/>
</dbReference>
<comment type="caution">
    <text evidence="2">The sequence shown here is derived from an EMBL/GenBank/DDBJ whole genome shotgun (WGS) entry which is preliminary data.</text>
</comment>
<dbReference type="PANTHER" id="PTHR18964">
    <property type="entry name" value="ROK (REPRESSOR, ORF, KINASE) FAMILY"/>
    <property type="match status" value="1"/>
</dbReference>
<dbReference type="InterPro" id="IPR043129">
    <property type="entry name" value="ATPase_NBD"/>
</dbReference>
<protein>
    <recommendedName>
        <fullName evidence="4">Glucokinase</fullName>
    </recommendedName>
</protein>
<dbReference type="AlphaFoldDB" id="A0A1G2F2W8"/>
<organism evidence="2 3">
    <name type="scientific">Candidatus Portnoybacteria bacterium RBG_13_40_8</name>
    <dbReference type="NCBI Taxonomy" id="1801990"/>
    <lineage>
        <taxon>Bacteria</taxon>
        <taxon>Candidatus Portnoyibacteriota</taxon>
    </lineage>
</organism>
<dbReference type="InterPro" id="IPR049874">
    <property type="entry name" value="ROK_cs"/>
</dbReference>
<reference evidence="2 3" key="1">
    <citation type="journal article" date="2016" name="Nat. Commun.">
        <title>Thousands of microbial genomes shed light on interconnected biogeochemical processes in an aquifer system.</title>
        <authorList>
            <person name="Anantharaman K."/>
            <person name="Brown C.T."/>
            <person name="Hug L.A."/>
            <person name="Sharon I."/>
            <person name="Castelle C.J."/>
            <person name="Probst A.J."/>
            <person name="Thomas B.C."/>
            <person name="Singh A."/>
            <person name="Wilkins M.J."/>
            <person name="Karaoz U."/>
            <person name="Brodie E.L."/>
            <person name="Williams K.H."/>
            <person name="Hubbard S.S."/>
            <person name="Banfield J.F."/>
        </authorList>
    </citation>
    <scope>NUCLEOTIDE SEQUENCE [LARGE SCALE GENOMIC DNA]</scope>
</reference>
<evidence type="ECO:0000256" key="1">
    <source>
        <dbReference type="ARBA" id="ARBA00006479"/>
    </source>
</evidence>
<dbReference type="EMBL" id="MHMT01000030">
    <property type="protein sequence ID" value="OGZ31901.1"/>
    <property type="molecule type" value="Genomic_DNA"/>
</dbReference>
<sequence>MTIGIDVGGTNIKGVLLKNNKIIKKIRIKTKSKSNKNLLTARIFECIEYLRQSKKGIKKIGIGIAGPVDFKNQRILNPPNLPGLKNIYLGKIIEKKFKIKTVIDNDVHCLVLAEAIMGAARGKKSVVGLALGTGVGGGIVIDGKIMHGRGGTAGEMGHITIRGDGRKCRCGSRGCLEAYVCEKGQEKTAEEILGRKMSSITLQRLAEKGNKKALKAWNVIGDNLGIGLANIVDTLNPEIIVIGGGLAWAGELLLKPAREAMKKNILSSLAKNTKVVRAKLGKFSGAIGAALL</sequence>
<dbReference type="Gene3D" id="3.30.420.40">
    <property type="match status" value="2"/>
</dbReference>
<proteinExistence type="inferred from homology"/>
<dbReference type="InterPro" id="IPR000600">
    <property type="entry name" value="ROK"/>
</dbReference>
<dbReference type="Proteomes" id="UP000177810">
    <property type="component" value="Unassembled WGS sequence"/>
</dbReference>
<dbReference type="STRING" id="1801990.A2V69_00500"/>
<evidence type="ECO:0000313" key="3">
    <source>
        <dbReference type="Proteomes" id="UP000177810"/>
    </source>
</evidence>
<comment type="similarity">
    <text evidence="1">Belongs to the ROK (NagC/XylR) family.</text>
</comment>
<dbReference type="PANTHER" id="PTHR18964:SF149">
    <property type="entry name" value="BIFUNCTIONAL UDP-N-ACETYLGLUCOSAMINE 2-EPIMERASE_N-ACETYLMANNOSAMINE KINASE"/>
    <property type="match status" value="1"/>
</dbReference>
<evidence type="ECO:0008006" key="4">
    <source>
        <dbReference type="Google" id="ProtNLM"/>
    </source>
</evidence>
<gene>
    <name evidence="2" type="ORF">A2V69_00500</name>
</gene>